<organism evidence="1 2">
    <name type="scientific">Persea americana</name>
    <name type="common">Avocado</name>
    <dbReference type="NCBI Taxonomy" id="3435"/>
    <lineage>
        <taxon>Eukaryota</taxon>
        <taxon>Viridiplantae</taxon>
        <taxon>Streptophyta</taxon>
        <taxon>Embryophyta</taxon>
        <taxon>Tracheophyta</taxon>
        <taxon>Spermatophyta</taxon>
        <taxon>Magnoliopsida</taxon>
        <taxon>Magnoliidae</taxon>
        <taxon>Laurales</taxon>
        <taxon>Lauraceae</taxon>
        <taxon>Persea</taxon>
    </lineage>
</organism>
<protein>
    <submittedName>
        <fullName evidence="1">Uncharacterized protein</fullName>
    </submittedName>
</protein>
<dbReference type="Proteomes" id="UP001234297">
    <property type="component" value="Chromosome 2"/>
</dbReference>
<evidence type="ECO:0000313" key="1">
    <source>
        <dbReference type="EMBL" id="KAJ8643160.1"/>
    </source>
</evidence>
<name>A0ACC2MCH0_PERAE</name>
<reference evidence="1 2" key="1">
    <citation type="journal article" date="2022" name="Hortic Res">
        <title>A haplotype resolved chromosomal level avocado genome allows analysis of novel avocado genes.</title>
        <authorList>
            <person name="Nath O."/>
            <person name="Fletcher S.J."/>
            <person name="Hayward A."/>
            <person name="Shaw L.M."/>
            <person name="Masouleh A.K."/>
            <person name="Furtado A."/>
            <person name="Henry R.J."/>
            <person name="Mitter N."/>
        </authorList>
    </citation>
    <scope>NUCLEOTIDE SEQUENCE [LARGE SCALE GENOMIC DNA]</scope>
    <source>
        <strain evidence="2">cv. Hass</strain>
    </source>
</reference>
<sequence>MGLLVPLDVVKSRLQAETQLRHHFPPPKYHGIVDCFRKSVREEGYGVLWRGLGTAVARAFVENGAIFAAYEVALRCFCRNERKETAACITLSFLNIISSLPIGKKKRNG</sequence>
<dbReference type="EMBL" id="CM056810">
    <property type="protein sequence ID" value="KAJ8643160.1"/>
    <property type="molecule type" value="Genomic_DNA"/>
</dbReference>
<proteinExistence type="predicted"/>
<keyword evidence="2" id="KW-1185">Reference proteome</keyword>
<gene>
    <name evidence="1" type="ORF">MRB53_004908</name>
</gene>
<accession>A0ACC2MCH0</accession>
<evidence type="ECO:0000313" key="2">
    <source>
        <dbReference type="Proteomes" id="UP001234297"/>
    </source>
</evidence>
<comment type="caution">
    <text evidence="1">The sequence shown here is derived from an EMBL/GenBank/DDBJ whole genome shotgun (WGS) entry which is preliminary data.</text>
</comment>